<proteinExistence type="predicted"/>
<accession>A0A2J7R635</accession>
<dbReference type="Gene3D" id="3.30.40.10">
    <property type="entry name" value="Zinc/RING finger domain, C3HC4 (zinc finger)"/>
    <property type="match status" value="1"/>
</dbReference>
<dbReference type="GO" id="GO:0005938">
    <property type="term" value="C:cell cortex"/>
    <property type="evidence" value="ECO:0007669"/>
    <property type="project" value="TreeGrafter"/>
</dbReference>
<name>A0A2J7R635_9NEOP</name>
<dbReference type="InterPro" id="IPR011011">
    <property type="entry name" value="Znf_FYVE_PHD"/>
</dbReference>
<dbReference type="Proteomes" id="UP000235965">
    <property type="component" value="Unassembled WGS sequence"/>
</dbReference>
<dbReference type="GO" id="GO:0003779">
    <property type="term" value="F:actin binding"/>
    <property type="evidence" value="ECO:0007669"/>
    <property type="project" value="InterPro"/>
</dbReference>
<dbReference type="SUPFAM" id="SSF57903">
    <property type="entry name" value="FYVE/PHD zinc finger"/>
    <property type="match status" value="1"/>
</dbReference>
<evidence type="ECO:0008006" key="4">
    <source>
        <dbReference type="Google" id="ProtNLM"/>
    </source>
</evidence>
<dbReference type="GO" id="GO:0048193">
    <property type="term" value="P:Golgi vesicle transport"/>
    <property type="evidence" value="ECO:0007669"/>
    <property type="project" value="TreeGrafter"/>
</dbReference>
<dbReference type="GO" id="GO:0051295">
    <property type="term" value="P:establishment of meiotic spindle localization"/>
    <property type="evidence" value="ECO:0007669"/>
    <property type="project" value="TreeGrafter"/>
</dbReference>
<feature type="region of interest" description="Disordered" evidence="1">
    <location>
        <begin position="54"/>
        <end position="124"/>
    </location>
</feature>
<evidence type="ECO:0000313" key="2">
    <source>
        <dbReference type="EMBL" id="PNF36295.1"/>
    </source>
</evidence>
<dbReference type="PANTHER" id="PTHR21345:SF3">
    <property type="entry name" value="PROTEIN SPIRE"/>
    <property type="match status" value="1"/>
</dbReference>
<dbReference type="OrthoDB" id="10043757at2759"/>
<sequence length="450" mass="49394">MLLAVGGNPRTVVGMLPGEVCPTGHFDLSSRTSPEPDDDVQDVIQKREYWDSSIVPADLPSHPRAEPSSGSKPTRRLIKVDFSKLQMDDDEDDDDDDDDDEQDSVPSAAGSVENGFGVSRRRISGSNPWRRTAYDLATQCPSRRASMKRHTIVVCNGESGSQSLPHSRPQSRGPTLSSASSETDSGNLGCTLPEMSWSRSSLQDELLQSKNWQQAMECLSLTLEEIVHIRSVLTKAELESLPVEGHVKEDVEKRKVCFLCLKTRFGLFGPWGQLCKLCKRTVCAKCYSKMRIPTEHFSRVPVFALSPGLSSPEEETKESFPRSLMSRLMVPDMVRNSVGSAPSSPNLTRAESISAPCSGVGSSMADSMEGPQSLPAMSPASTTTTTSERRSRLGRSKTVGRPEAKKEKLKGLQMNVCHDCKTMVIQIIKSSRTSRTNAIRNLTLNLSPVY</sequence>
<dbReference type="InterPro" id="IPR029901">
    <property type="entry name" value="Spire"/>
</dbReference>
<dbReference type="GO" id="GO:0008017">
    <property type="term" value="F:microtubule binding"/>
    <property type="evidence" value="ECO:0007669"/>
    <property type="project" value="TreeGrafter"/>
</dbReference>
<evidence type="ECO:0000313" key="3">
    <source>
        <dbReference type="Proteomes" id="UP000235965"/>
    </source>
</evidence>
<feature type="compositionally biased region" description="Acidic residues" evidence="1">
    <location>
        <begin position="88"/>
        <end position="103"/>
    </location>
</feature>
<dbReference type="GO" id="GO:0036089">
    <property type="term" value="P:cleavage furrow formation"/>
    <property type="evidence" value="ECO:0007669"/>
    <property type="project" value="TreeGrafter"/>
</dbReference>
<feature type="region of interest" description="Disordered" evidence="1">
    <location>
        <begin position="157"/>
        <end position="186"/>
    </location>
</feature>
<dbReference type="GO" id="GO:0030041">
    <property type="term" value="P:actin filament polymerization"/>
    <property type="evidence" value="ECO:0007669"/>
    <property type="project" value="TreeGrafter"/>
</dbReference>
<dbReference type="GO" id="GO:0045010">
    <property type="term" value="P:actin nucleation"/>
    <property type="evidence" value="ECO:0007669"/>
    <property type="project" value="InterPro"/>
</dbReference>
<dbReference type="AlphaFoldDB" id="A0A2J7R635"/>
<evidence type="ECO:0000256" key="1">
    <source>
        <dbReference type="SAM" id="MobiDB-lite"/>
    </source>
</evidence>
<dbReference type="GO" id="GO:0040038">
    <property type="term" value="P:polar body extrusion after meiotic divisions"/>
    <property type="evidence" value="ECO:0007669"/>
    <property type="project" value="TreeGrafter"/>
</dbReference>
<feature type="compositionally biased region" description="Polar residues" evidence="1">
    <location>
        <begin position="158"/>
        <end position="186"/>
    </location>
</feature>
<feature type="region of interest" description="Disordered" evidence="1">
    <location>
        <begin position="357"/>
        <end position="407"/>
    </location>
</feature>
<dbReference type="EMBL" id="NEVH01006981">
    <property type="protein sequence ID" value="PNF36295.1"/>
    <property type="molecule type" value="Genomic_DNA"/>
</dbReference>
<dbReference type="GO" id="GO:0051639">
    <property type="term" value="P:actin filament network formation"/>
    <property type="evidence" value="ECO:0007669"/>
    <property type="project" value="TreeGrafter"/>
</dbReference>
<gene>
    <name evidence="2" type="ORF">B7P43_G05286</name>
</gene>
<organism evidence="2 3">
    <name type="scientific">Cryptotermes secundus</name>
    <dbReference type="NCBI Taxonomy" id="105785"/>
    <lineage>
        <taxon>Eukaryota</taxon>
        <taxon>Metazoa</taxon>
        <taxon>Ecdysozoa</taxon>
        <taxon>Arthropoda</taxon>
        <taxon>Hexapoda</taxon>
        <taxon>Insecta</taxon>
        <taxon>Pterygota</taxon>
        <taxon>Neoptera</taxon>
        <taxon>Polyneoptera</taxon>
        <taxon>Dictyoptera</taxon>
        <taxon>Blattodea</taxon>
        <taxon>Blattoidea</taxon>
        <taxon>Termitoidae</taxon>
        <taxon>Kalotermitidae</taxon>
        <taxon>Cryptotermitinae</taxon>
        <taxon>Cryptotermes</taxon>
    </lineage>
</organism>
<dbReference type="GO" id="GO:0030659">
    <property type="term" value="C:cytoplasmic vesicle membrane"/>
    <property type="evidence" value="ECO:0007669"/>
    <property type="project" value="TreeGrafter"/>
</dbReference>
<dbReference type="PANTHER" id="PTHR21345">
    <property type="entry name" value="SPIRE"/>
    <property type="match status" value="1"/>
</dbReference>
<reference evidence="2 3" key="1">
    <citation type="submission" date="2017-12" db="EMBL/GenBank/DDBJ databases">
        <title>Hemimetabolous genomes reveal molecular basis of termite eusociality.</title>
        <authorList>
            <person name="Harrison M.C."/>
            <person name="Jongepier E."/>
            <person name="Robertson H.M."/>
            <person name="Arning N."/>
            <person name="Bitard-Feildel T."/>
            <person name="Chao H."/>
            <person name="Childers C.P."/>
            <person name="Dinh H."/>
            <person name="Doddapaneni H."/>
            <person name="Dugan S."/>
            <person name="Gowin J."/>
            <person name="Greiner C."/>
            <person name="Han Y."/>
            <person name="Hu H."/>
            <person name="Hughes D.S.T."/>
            <person name="Huylmans A.-K."/>
            <person name="Kemena C."/>
            <person name="Kremer L.P.M."/>
            <person name="Lee S.L."/>
            <person name="Lopez-Ezquerra A."/>
            <person name="Mallet L."/>
            <person name="Monroy-Kuhn J.M."/>
            <person name="Moser A."/>
            <person name="Murali S.C."/>
            <person name="Muzny D.M."/>
            <person name="Otani S."/>
            <person name="Piulachs M.-D."/>
            <person name="Poelchau M."/>
            <person name="Qu J."/>
            <person name="Schaub F."/>
            <person name="Wada-Katsumata A."/>
            <person name="Worley K.C."/>
            <person name="Xie Q."/>
            <person name="Ylla G."/>
            <person name="Poulsen M."/>
            <person name="Gibbs R.A."/>
            <person name="Schal C."/>
            <person name="Richards S."/>
            <person name="Belles X."/>
            <person name="Korb J."/>
            <person name="Bornberg-Bauer E."/>
        </authorList>
    </citation>
    <scope>NUCLEOTIDE SEQUENCE [LARGE SCALE GENOMIC DNA]</scope>
    <source>
        <tissue evidence="2">Whole body</tissue>
    </source>
</reference>
<keyword evidence="3" id="KW-1185">Reference proteome</keyword>
<comment type="caution">
    <text evidence="2">The sequence shown here is derived from an EMBL/GenBank/DDBJ whole genome shotgun (WGS) entry which is preliminary data.</text>
</comment>
<dbReference type="InterPro" id="IPR013083">
    <property type="entry name" value="Znf_RING/FYVE/PHD"/>
</dbReference>
<protein>
    <recommendedName>
        <fullName evidence="4">Protein spire</fullName>
    </recommendedName>
</protein>